<dbReference type="PRINTS" id="PR00171">
    <property type="entry name" value="SUGRTRNSPORT"/>
</dbReference>
<feature type="domain" description="Major facilitator superfamily (MFS) profile" evidence="12">
    <location>
        <begin position="11"/>
        <end position="469"/>
    </location>
</feature>
<comment type="caution">
    <text evidence="13">The sequence shown here is derived from an EMBL/GenBank/DDBJ whole genome shotgun (WGS) entry which is preliminary data.</text>
</comment>
<dbReference type="GeneID" id="30156196"/>
<dbReference type="OrthoDB" id="6612291at2759"/>
<dbReference type="AlphaFoldDB" id="A0A1E3HQN6"/>
<dbReference type="InterPro" id="IPR050360">
    <property type="entry name" value="MFS_Sugar_Transporters"/>
</dbReference>
<dbReference type="InterPro" id="IPR005829">
    <property type="entry name" value="Sugar_transporter_CS"/>
</dbReference>
<keyword evidence="5 10" id="KW-1133">Transmembrane helix</keyword>
<evidence type="ECO:0000256" key="9">
    <source>
        <dbReference type="SAM" id="MobiDB-lite"/>
    </source>
</evidence>
<dbReference type="GO" id="GO:0005351">
    <property type="term" value="F:carbohydrate:proton symporter activity"/>
    <property type="evidence" value="ECO:0007669"/>
    <property type="project" value="TreeGrafter"/>
</dbReference>
<evidence type="ECO:0000256" key="11">
    <source>
        <dbReference type="SAM" id="SignalP"/>
    </source>
</evidence>
<evidence type="ECO:0000256" key="4">
    <source>
        <dbReference type="ARBA" id="ARBA00022692"/>
    </source>
</evidence>
<evidence type="ECO:0000313" key="14">
    <source>
        <dbReference type="Proteomes" id="UP000094065"/>
    </source>
</evidence>
<organism evidence="13 14">
    <name type="scientific">Cryptococcus amylolentus CBS 6039</name>
    <dbReference type="NCBI Taxonomy" id="1295533"/>
    <lineage>
        <taxon>Eukaryota</taxon>
        <taxon>Fungi</taxon>
        <taxon>Dikarya</taxon>
        <taxon>Basidiomycota</taxon>
        <taxon>Agaricomycotina</taxon>
        <taxon>Tremellomycetes</taxon>
        <taxon>Tremellales</taxon>
        <taxon>Cryptococcaceae</taxon>
        <taxon>Cryptococcus</taxon>
    </lineage>
</organism>
<dbReference type="GO" id="GO:0016020">
    <property type="term" value="C:membrane"/>
    <property type="evidence" value="ECO:0007669"/>
    <property type="project" value="UniProtKB-SubCell"/>
</dbReference>
<protein>
    <recommendedName>
        <fullName evidence="12">Major facilitator superfamily (MFS) profile domain-containing protein</fullName>
    </recommendedName>
</protein>
<evidence type="ECO:0000256" key="7">
    <source>
        <dbReference type="ARBA" id="ARBA00049119"/>
    </source>
</evidence>
<dbReference type="PROSITE" id="PS00216">
    <property type="entry name" value="SUGAR_TRANSPORT_1"/>
    <property type="match status" value="1"/>
</dbReference>
<dbReference type="InterPro" id="IPR005828">
    <property type="entry name" value="MFS_sugar_transport-like"/>
</dbReference>
<keyword evidence="4 10" id="KW-0812">Transmembrane</keyword>
<feature type="transmembrane region" description="Helical" evidence="10">
    <location>
        <begin position="83"/>
        <end position="102"/>
    </location>
</feature>
<feature type="compositionally biased region" description="Low complexity" evidence="9">
    <location>
        <begin position="517"/>
        <end position="530"/>
    </location>
</feature>
<comment type="catalytic activity">
    <reaction evidence="7">
        <text>myo-inositol(out) + H(+)(out) = myo-inositol(in) + H(+)(in)</text>
        <dbReference type="Rhea" id="RHEA:60364"/>
        <dbReference type="ChEBI" id="CHEBI:15378"/>
        <dbReference type="ChEBI" id="CHEBI:17268"/>
    </reaction>
</comment>
<dbReference type="Proteomes" id="UP000094065">
    <property type="component" value="Unassembled WGS sequence"/>
</dbReference>
<evidence type="ECO:0000256" key="5">
    <source>
        <dbReference type="ARBA" id="ARBA00022989"/>
    </source>
</evidence>
<dbReference type="STRING" id="1295533.A0A1E3HQN6"/>
<sequence>MPGSDKKALILCLFQSFAGLLFGWSNAEGSGLFSMSQYQSRFGTCDASGSCALSTTRQSAITGLLSVGATIGAVGSGSIADRFGLRITCLAFIFIYLIGAAIETSAQHEYGQILVARLLTGLGVGATSGLVPVFQAEASPPRWRGLVTGSFQLCVTLGIWGVSMTNWGMSTHAGDISWRIPVALQMVWALLLFIGFALSPESPRFLAKKGKWDHCRKNLANLRGLAIDDPEIDAEMKEVEAATIRDQEQGDAHYGECFSPKDRILWRTMIGLLIQAGQQLTGINFFFSYGVQFAQTAGIDNTYIFQIILASVNVVFSFPGVIAVDKAGRRPVLLYGAAIMFIGQIVVGSVSKAYPDDKVAGDVLIAFTCMFVASFAASWGPVAWVVCGEAFPIRLSSLCVTLVSLLPCASFPLLTHLSQCTASNWLFNLIIAFAAPQIQAIIGTGITFIWGGCLALFFIFVFFCVPETRGLSIEEVDALYLSRTPAWRSNKFAEDQAQTAKRASEKHYSRSVHNENAAVKASAATSAANSDDGNLV</sequence>
<feature type="chain" id="PRO_5009129295" description="Major facilitator superfamily (MFS) profile domain-containing protein" evidence="11">
    <location>
        <begin position="24"/>
        <end position="536"/>
    </location>
</feature>
<evidence type="ECO:0000256" key="3">
    <source>
        <dbReference type="ARBA" id="ARBA00022448"/>
    </source>
</evidence>
<proteinExistence type="inferred from homology"/>
<feature type="transmembrane region" description="Helical" evidence="10">
    <location>
        <begin position="176"/>
        <end position="199"/>
    </location>
</feature>
<keyword evidence="14" id="KW-1185">Reference proteome</keyword>
<dbReference type="InterPro" id="IPR003663">
    <property type="entry name" value="Sugar/inositol_transpt"/>
</dbReference>
<dbReference type="SUPFAM" id="SSF103473">
    <property type="entry name" value="MFS general substrate transporter"/>
    <property type="match status" value="1"/>
</dbReference>
<evidence type="ECO:0000256" key="8">
    <source>
        <dbReference type="RuleBase" id="RU003346"/>
    </source>
</evidence>
<feature type="transmembrane region" description="Helical" evidence="10">
    <location>
        <begin position="363"/>
        <end position="386"/>
    </location>
</feature>
<evidence type="ECO:0000256" key="6">
    <source>
        <dbReference type="ARBA" id="ARBA00023136"/>
    </source>
</evidence>
<dbReference type="InterPro" id="IPR036259">
    <property type="entry name" value="MFS_trans_sf"/>
</dbReference>
<dbReference type="Gene3D" id="1.20.1250.20">
    <property type="entry name" value="MFS general substrate transporter like domains"/>
    <property type="match status" value="1"/>
</dbReference>
<comment type="subcellular location">
    <subcellularLocation>
        <location evidence="1">Membrane</location>
        <topology evidence="1">Multi-pass membrane protein</topology>
    </subcellularLocation>
</comment>
<dbReference type="PROSITE" id="PS50850">
    <property type="entry name" value="MFS"/>
    <property type="match status" value="1"/>
</dbReference>
<accession>A0A1E3HQN6</accession>
<feature type="transmembrane region" description="Helical" evidence="10">
    <location>
        <begin position="303"/>
        <end position="325"/>
    </location>
</feature>
<feature type="transmembrane region" description="Helical" evidence="10">
    <location>
        <begin position="270"/>
        <end position="291"/>
    </location>
</feature>
<feature type="transmembrane region" description="Helical" evidence="10">
    <location>
        <begin position="332"/>
        <end position="351"/>
    </location>
</feature>
<evidence type="ECO:0000259" key="12">
    <source>
        <dbReference type="PROSITE" id="PS50850"/>
    </source>
</evidence>
<dbReference type="PANTHER" id="PTHR48022:SF17">
    <property type="entry name" value="HEXOSE TRANSPORTER"/>
    <property type="match status" value="1"/>
</dbReference>
<dbReference type="InterPro" id="IPR020846">
    <property type="entry name" value="MFS_dom"/>
</dbReference>
<feature type="transmembrane region" description="Helical" evidence="10">
    <location>
        <begin position="146"/>
        <end position="164"/>
    </location>
</feature>
<evidence type="ECO:0000256" key="1">
    <source>
        <dbReference type="ARBA" id="ARBA00004141"/>
    </source>
</evidence>
<reference evidence="13 14" key="1">
    <citation type="submission" date="2016-06" db="EMBL/GenBank/DDBJ databases">
        <title>Evolution of pathogenesis and genome organization in the Tremellales.</title>
        <authorList>
            <person name="Cuomo C."/>
            <person name="Litvintseva A."/>
            <person name="Heitman J."/>
            <person name="Chen Y."/>
            <person name="Sun S."/>
            <person name="Springer D."/>
            <person name="Dromer F."/>
            <person name="Young S."/>
            <person name="Zeng Q."/>
            <person name="Chapman S."/>
            <person name="Gujja S."/>
            <person name="Saif S."/>
            <person name="Birren B."/>
        </authorList>
    </citation>
    <scope>NUCLEOTIDE SEQUENCE [LARGE SCALE GENOMIC DNA]</scope>
    <source>
        <strain evidence="13 14">CBS 6039</strain>
    </source>
</reference>
<keyword evidence="3 8" id="KW-0813">Transport</keyword>
<feature type="transmembrane region" description="Helical" evidence="10">
    <location>
        <begin position="398"/>
        <end position="418"/>
    </location>
</feature>
<comment type="similarity">
    <text evidence="2 8">Belongs to the major facilitator superfamily. Sugar transporter (TC 2.A.1.1) family.</text>
</comment>
<evidence type="ECO:0000313" key="13">
    <source>
        <dbReference type="EMBL" id="ODN77751.1"/>
    </source>
</evidence>
<feature type="region of interest" description="Disordered" evidence="9">
    <location>
        <begin position="517"/>
        <end position="536"/>
    </location>
</feature>
<dbReference type="PROSITE" id="PS00217">
    <property type="entry name" value="SUGAR_TRANSPORT_2"/>
    <property type="match status" value="1"/>
</dbReference>
<keyword evidence="11" id="KW-0732">Signal</keyword>
<keyword evidence="6 10" id="KW-0472">Membrane</keyword>
<feature type="signal peptide" evidence="11">
    <location>
        <begin position="1"/>
        <end position="23"/>
    </location>
</feature>
<feature type="transmembrane region" description="Helical" evidence="10">
    <location>
        <begin position="114"/>
        <end position="134"/>
    </location>
</feature>
<dbReference type="RefSeq" id="XP_018992987.1">
    <property type="nucleotide sequence ID" value="XM_019139044.1"/>
</dbReference>
<evidence type="ECO:0000256" key="2">
    <source>
        <dbReference type="ARBA" id="ARBA00010992"/>
    </source>
</evidence>
<dbReference type="Pfam" id="PF00083">
    <property type="entry name" value="Sugar_tr"/>
    <property type="match status" value="2"/>
</dbReference>
<gene>
    <name evidence="13" type="ORF">L202_04887</name>
</gene>
<dbReference type="EMBL" id="AWGJ01000007">
    <property type="protein sequence ID" value="ODN77751.1"/>
    <property type="molecule type" value="Genomic_DNA"/>
</dbReference>
<evidence type="ECO:0000256" key="10">
    <source>
        <dbReference type="SAM" id="Phobius"/>
    </source>
</evidence>
<dbReference type="NCBIfam" id="TIGR00879">
    <property type="entry name" value="SP"/>
    <property type="match status" value="1"/>
</dbReference>
<name>A0A1E3HQN6_9TREE</name>
<dbReference type="PANTHER" id="PTHR48022">
    <property type="entry name" value="PLASTIDIC GLUCOSE TRANSPORTER 4"/>
    <property type="match status" value="1"/>
</dbReference>
<feature type="transmembrane region" description="Helical" evidence="10">
    <location>
        <begin position="438"/>
        <end position="465"/>
    </location>
</feature>